<organism evidence="2 3">
    <name type="scientific">Mycobacterium heckeshornense</name>
    <dbReference type="NCBI Taxonomy" id="110505"/>
    <lineage>
        <taxon>Bacteria</taxon>
        <taxon>Bacillati</taxon>
        <taxon>Actinomycetota</taxon>
        <taxon>Actinomycetes</taxon>
        <taxon>Mycobacteriales</taxon>
        <taxon>Mycobacteriaceae</taxon>
        <taxon>Mycobacterium</taxon>
    </lineage>
</organism>
<accession>A0A7R7JIW0</accession>
<reference evidence="2 3" key="1">
    <citation type="submission" date="2020-12" db="EMBL/GenBank/DDBJ databases">
        <title>Complete genome sequence of Mycobacterium heckeshornense JCM 15655T, closely related to a pathogenic non-tuberculous mycobacterial species Mycobacterium xenopi.</title>
        <authorList>
            <person name="Yoshida M."/>
            <person name="Fukano H."/>
            <person name="Asakura T."/>
            <person name="Suzuki M."/>
            <person name="Hoshino Y."/>
        </authorList>
    </citation>
    <scope>NUCLEOTIDE SEQUENCE [LARGE SCALE GENOMIC DNA]</scope>
    <source>
        <strain evidence="2 3">JCM 15655</strain>
    </source>
</reference>
<dbReference type="AlphaFoldDB" id="A0A7R7JIW0"/>
<feature type="domain" description="Nudix hydrolase" evidence="1">
    <location>
        <begin position="4"/>
        <end position="78"/>
    </location>
</feature>
<dbReference type="SUPFAM" id="SSF55811">
    <property type="entry name" value="Nudix"/>
    <property type="match status" value="1"/>
</dbReference>
<protein>
    <recommendedName>
        <fullName evidence="1">Nudix hydrolase domain-containing protein</fullName>
    </recommendedName>
</protein>
<evidence type="ECO:0000259" key="1">
    <source>
        <dbReference type="Pfam" id="PF00293"/>
    </source>
</evidence>
<dbReference type="OrthoDB" id="9810648at2"/>
<evidence type="ECO:0000313" key="2">
    <source>
        <dbReference type="EMBL" id="BCO37117.1"/>
    </source>
</evidence>
<proteinExistence type="predicted"/>
<dbReference type="InterPro" id="IPR015797">
    <property type="entry name" value="NUDIX_hydrolase-like_dom_sf"/>
</dbReference>
<gene>
    <name evidence="2" type="ORF">MHEC_35500</name>
</gene>
<name>A0A7R7JIW0_9MYCO</name>
<sequence>MKPHRHSVALVIKNDRDELLLVKRPEDEEGPLAGVWGFPAITLKPNESETHAAHRIGPTKLGVEVDVGEKIGELSCDREAVILHLSDYAATIPEGHTPSVPQSDTTVTQYVDLKFTSDPTELFPAAQRGSVCTQIYLSSIGVDWIGDSR</sequence>
<dbReference type="InterPro" id="IPR000086">
    <property type="entry name" value="NUDIX_hydrolase_dom"/>
</dbReference>
<dbReference type="EMBL" id="AP024237">
    <property type="protein sequence ID" value="BCO37117.1"/>
    <property type="molecule type" value="Genomic_DNA"/>
</dbReference>
<evidence type="ECO:0000313" key="3">
    <source>
        <dbReference type="Proteomes" id="UP000595446"/>
    </source>
</evidence>
<keyword evidence="3" id="KW-1185">Reference proteome</keyword>
<dbReference type="Pfam" id="PF00293">
    <property type="entry name" value="NUDIX"/>
    <property type="match status" value="1"/>
</dbReference>
<dbReference type="Proteomes" id="UP000595446">
    <property type="component" value="Chromosome"/>
</dbReference>
<dbReference type="Gene3D" id="3.90.79.10">
    <property type="entry name" value="Nucleoside Triphosphate Pyrophosphohydrolase"/>
    <property type="match status" value="1"/>
</dbReference>
<dbReference type="RefSeq" id="WP_142358681.1">
    <property type="nucleotide sequence ID" value="NZ_AP024237.1"/>
</dbReference>